<accession>A0ABQ0JVN5</accession>
<organism evidence="1 2">
    <name type="scientific">Candidatus Brocadia sinica JPN1</name>
    <dbReference type="NCBI Taxonomy" id="1197129"/>
    <lineage>
        <taxon>Bacteria</taxon>
        <taxon>Pseudomonadati</taxon>
        <taxon>Planctomycetota</taxon>
        <taxon>Candidatus Brocadiia</taxon>
        <taxon>Candidatus Brocadiales</taxon>
        <taxon>Candidatus Brocadiaceae</taxon>
        <taxon>Candidatus Brocadia</taxon>
    </lineage>
</organism>
<proteinExistence type="predicted"/>
<dbReference type="EMBL" id="BAFN01000001">
    <property type="protein sequence ID" value="GAN32839.1"/>
    <property type="molecule type" value="Genomic_DNA"/>
</dbReference>
<dbReference type="Gene3D" id="3.40.1000.10">
    <property type="entry name" value="Mog1/PsbP, alpha/beta/alpha sandwich"/>
    <property type="match status" value="1"/>
</dbReference>
<keyword evidence="2" id="KW-1185">Reference proteome</keyword>
<evidence type="ECO:0000313" key="2">
    <source>
        <dbReference type="Proteomes" id="UP000032309"/>
    </source>
</evidence>
<dbReference type="RefSeq" id="WP_052562934.1">
    <property type="nucleotide sequence ID" value="NZ_BAFN01000001.1"/>
</dbReference>
<comment type="caution">
    <text evidence="1">The sequence shown here is derived from an EMBL/GenBank/DDBJ whole genome shotgun (WGS) entry which is preliminary data.</text>
</comment>
<reference evidence="2" key="1">
    <citation type="journal article" date="2015" name="Genome Announc.">
        <title>Draft Genome Sequence of an Anaerobic Ammonium-Oxidizing Bacterium, "Candidatus Brocadia sinica".</title>
        <authorList>
            <person name="Oshiki M."/>
            <person name="Shinyako-Hata K."/>
            <person name="Satoh H."/>
            <person name="Okabe S."/>
        </authorList>
    </citation>
    <scope>NUCLEOTIDE SEQUENCE [LARGE SCALE GENOMIC DNA]</scope>
    <source>
        <strain evidence="2">JPN1</strain>
    </source>
</reference>
<evidence type="ECO:0008006" key="3">
    <source>
        <dbReference type="Google" id="ProtNLM"/>
    </source>
</evidence>
<name>A0ABQ0JVN5_9BACT</name>
<gene>
    <name evidence="1" type="ORF">BROSI_A1354</name>
</gene>
<evidence type="ECO:0000313" key="1">
    <source>
        <dbReference type="EMBL" id="GAN32839.1"/>
    </source>
</evidence>
<protein>
    <recommendedName>
        <fullName evidence="3">Lipoprotein</fullName>
    </recommendedName>
</protein>
<sequence length="175" mass="19766">MSCFSIKKAICWLSISSFLYVCGCAALKIKEGIFFPRHEGYTVGIPGNGWEPVMADKVDIALWHKQYKAMIAIISSKIENKGFSLEMLKRHLLIGMTAKKIVSEDSVLVDNQSALHTILEGKMDNNKLKINSYVIKVGDKVYDLVYWAPADSFDSVKGDFENMVRTFRFTKNNSL</sequence>
<dbReference type="Proteomes" id="UP000032309">
    <property type="component" value="Unassembled WGS sequence"/>
</dbReference>